<protein>
    <submittedName>
        <fullName evidence="1">Uncharacterized protein</fullName>
    </submittedName>
</protein>
<evidence type="ECO:0000313" key="1">
    <source>
        <dbReference type="EMBL" id="CAI6372817.1"/>
    </source>
</evidence>
<keyword evidence="2" id="KW-1185">Reference proteome</keyword>
<proteinExistence type="predicted"/>
<dbReference type="EMBL" id="CARXXK010001081">
    <property type="protein sequence ID" value="CAI6372817.1"/>
    <property type="molecule type" value="Genomic_DNA"/>
</dbReference>
<dbReference type="PANTHER" id="PTHR33053">
    <property type="entry name" value="PROTEIN, PUTATIVE-RELATED"/>
    <property type="match status" value="1"/>
</dbReference>
<reference evidence="1 2" key="1">
    <citation type="submission" date="2023-01" db="EMBL/GenBank/DDBJ databases">
        <authorList>
            <person name="Whitehead M."/>
        </authorList>
    </citation>
    <scope>NUCLEOTIDE SEQUENCE [LARGE SCALE GENOMIC DNA]</scope>
</reference>
<evidence type="ECO:0000313" key="2">
    <source>
        <dbReference type="Proteomes" id="UP001160148"/>
    </source>
</evidence>
<comment type="caution">
    <text evidence="1">The sequence shown here is derived from an EMBL/GenBank/DDBJ whole genome shotgun (WGS) entry which is preliminary data.</text>
</comment>
<name>A0AAV0XYI3_9HEMI</name>
<dbReference type="Proteomes" id="UP001160148">
    <property type="component" value="Unassembled WGS sequence"/>
</dbReference>
<accession>A0AAV0XYI3</accession>
<dbReference type="AlphaFoldDB" id="A0AAV0XYI3"/>
<gene>
    <name evidence="1" type="ORF">MEUPH1_LOCUS26638</name>
</gene>
<sequence length="162" mass="19135">MLLTWYDGVTPFKLSRQLIQKVSDFMFNNRLNLPLEFARKPRELKYLLRWKGVEYRTFLLYLGVVALKGVLDDKKYNNFLTLNVAMSILLNPKTCNNEEMREYARSLLQHFVQTFMILYNESFITQHFHGLIHLVDDAEHFAPMIDAFTLDSISAFPFENCL</sequence>
<organism evidence="1 2">
    <name type="scientific">Macrosiphum euphorbiae</name>
    <name type="common">potato aphid</name>
    <dbReference type="NCBI Taxonomy" id="13131"/>
    <lineage>
        <taxon>Eukaryota</taxon>
        <taxon>Metazoa</taxon>
        <taxon>Ecdysozoa</taxon>
        <taxon>Arthropoda</taxon>
        <taxon>Hexapoda</taxon>
        <taxon>Insecta</taxon>
        <taxon>Pterygota</taxon>
        <taxon>Neoptera</taxon>
        <taxon>Paraneoptera</taxon>
        <taxon>Hemiptera</taxon>
        <taxon>Sternorrhyncha</taxon>
        <taxon>Aphidomorpha</taxon>
        <taxon>Aphidoidea</taxon>
        <taxon>Aphididae</taxon>
        <taxon>Macrosiphini</taxon>
        <taxon>Macrosiphum</taxon>
    </lineage>
</organism>